<dbReference type="GeneID" id="76201033"/>
<keyword evidence="2" id="KW-1185">Reference proteome</keyword>
<organism evidence="1 2">
    <name type="scientific">Halocatena marina</name>
    <dbReference type="NCBI Taxonomy" id="2934937"/>
    <lineage>
        <taxon>Archaea</taxon>
        <taxon>Methanobacteriati</taxon>
        <taxon>Methanobacteriota</taxon>
        <taxon>Stenosarchaea group</taxon>
        <taxon>Halobacteria</taxon>
        <taxon>Halobacteriales</taxon>
        <taxon>Natronomonadaceae</taxon>
        <taxon>Halocatena</taxon>
    </lineage>
</organism>
<proteinExistence type="predicted"/>
<evidence type="ECO:0000313" key="1">
    <source>
        <dbReference type="EMBL" id="MFC7191310.1"/>
    </source>
</evidence>
<name>A0ABD5YXN6_9EURY</name>
<comment type="caution">
    <text evidence="1">The sequence shown here is derived from an EMBL/GenBank/DDBJ whole genome shotgun (WGS) entry which is preliminary data.</text>
</comment>
<dbReference type="Proteomes" id="UP001596417">
    <property type="component" value="Unassembled WGS sequence"/>
</dbReference>
<protein>
    <submittedName>
        <fullName evidence="1">Uncharacterized protein</fullName>
    </submittedName>
</protein>
<dbReference type="EMBL" id="JBHTAX010000001">
    <property type="protein sequence ID" value="MFC7191310.1"/>
    <property type="molecule type" value="Genomic_DNA"/>
</dbReference>
<reference evidence="1 2" key="1">
    <citation type="journal article" date="2019" name="Int. J. Syst. Evol. Microbiol.">
        <title>The Global Catalogue of Microorganisms (GCM) 10K type strain sequencing project: providing services to taxonomists for standard genome sequencing and annotation.</title>
        <authorList>
            <consortium name="The Broad Institute Genomics Platform"/>
            <consortium name="The Broad Institute Genome Sequencing Center for Infectious Disease"/>
            <person name="Wu L."/>
            <person name="Ma J."/>
        </authorList>
    </citation>
    <scope>NUCLEOTIDE SEQUENCE [LARGE SCALE GENOMIC DNA]</scope>
    <source>
        <strain evidence="1 2">RDMS1</strain>
    </source>
</reference>
<evidence type="ECO:0000313" key="2">
    <source>
        <dbReference type="Proteomes" id="UP001596417"/>
    </source>
</evidence>
<gene>
    <name evidence="1" type="ORF">ACFQL7_16890</name>
</gene>
<accession>A0ABD5YXN6</accession>
<dbReference type="AlphaFoldDB" id="A0ABD5YXN6"/>
<dbReference type="RefSeq" id="WP_264555702.1">
    <property type="nucleotide sequence ID" value="NZ_CP109979.1"/>
</dbReference>
<sequence length="63" mass="7141">MNRTNSIGSFETMVVDDPTPHIWDKQLRGLSTLPQAALTRLTVDKLMTDAGLKWLMKRLIDEA</sequence>